<evidence type="ECO:0000313" key="2">
    <source>
        <dbReference type="EMBL" id="MET3528612.1"/>
    </source>
</evidence>
<comment type="caution">
    <text evidence="2">The sequence shown here is derived from an EMBL/GenBank/DDBJ whole genome shotgun (WGS) entry which is preliminary data.</text>
</comment>
<evidence type="ECO:0000313" key="3">
    <source>
        <dbReference type="Proteomes" id="UP001549110"/>
    </source>
</evidence>
<name>A0ABV2ENU7_9CAUL</name>
<dbReference type="GO" id="GO:0016740">
    <property type="term" value="F:transferase activity"/>
    <property type="evidence" value="ECO:0007669"/>
    <property type="project" value="UniProtKB-KW"/>
</dbReference>
<evidence type="ECO:0000259" key="1">
    <source>
        <dbReference type="Pfam" id="PF04230"/>
    </source>
</evidence>
<gene>
    <name evidence="2" type="ORF">ABID41_003754</name>
</gene>
<feature type="domain" description="Polysaccharide pyruvyl transferase" evidence="1">
    <location>
        <begin position="38"/>
        <end position="290"/>
    </location>
</feature>
<protein>
    <submittedName>
        <fullName evidence="2">Pyruvyl transferase EpsO</fullName>
        <ecNumber evidence="2">2.-.-.-</ecNumber>
    </submittedName>
</protein>
<dbReference type="Pfam" id="PF04230">
    <property type="entry name" value="PS_pyruv_trans"/>
    <property type="match status" value="1"/>
</dbReference>
<dbReference type="EMBL" id="JBEPLU010000004">
    <property type="protein sequence ID" value="MET3528612.1"/>
    <property type="molecule type" value="Genomic_DNA"/>
</dbReference>
<sequence length="330" mass="36269">MAADAGLIAELSGIARQALAPFTTDAPYALVDFPNHSNVGDSAIWAGEMAYLRQHAPEPPSYVCSLGDFSMEELQRRCPQGPIFIHGGGNFGDVWPHHQAFRNRLMELCPDREIIQLPQSIHFASPEKLAETTRVIERHGKFTLFVRDRESLELARKHFPCETILCPDMAFFIGPIVRPASPEVDVLCLLRTDVERVELGDAVRTGPDLRVADWLGEPKLELKMVKAMGALNGAASGRSRLGMFNAAAEARVRRGASLLATGRAVVTDRLHTHIISLLLGIPHAVLDNSYGKISRFMSCWTSASTLTQRCDSMTAALDWARAQAAETRAN</sequence>
<dbReference type="Proteomes" id="UP001549110">
    <property type="component" value="Unassembled WGS sequence"/>
</dbReference>
<dbReference type="EC" id="2.-.-.-" evidence="2"/>
<reference evidence="2 3" key="1">
    <citation type="submission" date="2024-06" db="EMBL/GenBank/DDBJ databases">
        <title>Genomic Encyclopedia of Type Strains, Phase IV (KMG-IV): sequencing the most valuable type-strain genomes for metagenomic binning, comparative biology and taxonomic classification.</title>
        <authorList>
            <person name="Goeker M."/>
        </authorList>
    </citation>
    <scope>NUCLEOTIDE SEQUENCE [LARGE SCALE GENOMIC DNA]</scope>
    <source>
        <strain evidence="2 3">DSM 17809</strain>
    </source>
</reference>
<proteinExistence type="predicted"/>
<dbReference type="InterPro" id="IPR007345">
    <property type="entry name" value="Polysacch_pyruvyl_Trfase"/>
</dbReference>
<accession>A0ABV2ENU7</accession>
<keyword evidence="3" id="KW-1185">Reference proteome</keyword>
<keyword evidence="2" id="KW-0808">Transferase</keyword>
<organism evidence="2 3">
    <name type="scientific">Phenylobacterium koreense</name>
    <dbReference type="NCBI Taxonomy" id="266125"/>
    <lineage>
        <taxon>Bacteria</taxon>
        <taxon>Pseudomonadati</taxon>
        <taxon>Pseudomonadota</taxon>
        <taxon>Alphaproteobacteria</taxon>
        <taxon>Caulobacterales</taxon>
        <taxon>Caulobacteraceae</taxon>
        <taxon>Phenylobacterium</taxon>
    </lineage>
</organism>
<dbReference type="RefSeq" id="WP_354298482.1">
    <property type="nucleotide sequence ID" value="NZ_JBEPLU010000004.1"/>
</dbReference>